<dbReference type="InterPro" id="IPR005863">
    <property type="entry name" value="UDP-N-AcMur_synth"/>
</dbReference>
<feature type="binding site" evidence="7">
    <location>
        <position position="476"/>
    </location>
    <ligand>
        <name>meso-2,6-diaminopimelate</name>
        <dbReference type="ChEBI" id="CHEBI:57791"/>
    </ligand>
</feature>
<dbReference type="SUPFAM" id="SSF63418">
    <property type="entry name" value="MurE/MurF N-terminal domain"/>
    <property type="match status" value="2"/>
</dbReference>
<proteinExistence type="inferred from homology"/>
<dbReference type="EMBL" id="CP003805">
    <property type="protein sequence ID" value="AGF48557.1"/>
    <property type="molecule type" value="Genomic_DNA"/>
</dbReference>
<dbReference type="EC" id="6.3.2.10" evidence="8"/>
<dbReference type="KEGG" id="kon:CONE_0842"/>
<dbReference type="GO" id="GO:0000287">
    <property type="term" value="F:magnesium ion binding"/>
    <property type="evidence" value="ECO:0007669"/>
    <property type="project" value="UniProtKB-UniRule"/>
</dbReference>
<dbReference type="AlphaFoldDB" id="M1LSN0"/>
<evidence type="ECO:0000256" key="8">
    <source>
        <dbReference type="HAMAP-Rule" id="MF_02019"/>
    </source>
</evidence>
<accession>M1LSN0</accession>
<evidence type="ECO:0000256" key="10">
    <source>
        <dbReference type="RuleBase" id="RU004136"/>
    </source>
</evidence>
<dbReference type="GO" id="GO:0009252">
    <property type="term" value="P:peptidoglycan biosynthetic process"/>
    <property type="evidence" value="ECO:0007669"/>
    <property type="project" value="UniProtKB-UniRule"/>
</dbReference>
<feature type="binding site" evidence="7">
    <location>
        <begin position="424"/>
        <end position="427"/>
    </location>
    <ligand>
        <name>meso-2,6-diaminopimelate</name>
        <dbReference type="ChEBI" id="CHEBI:57791"/>
    </ligand>
</feature>
<dbReference type="UniPathway" id="UPA00219"/>
<protein>
    <recommendedName>
        <fullName evidence="7 8">Multifunctional fusion protein</fullName>
    </recommendedName>
    <domain>
        <recommendedName>
            <fullName evidence="7">UDP-N-acetylmuramoyl-L-alanyl-D-glutamate--2,6-diaminopimelate ligase</fullName>
            <ecNumber evidence="7">6.3.2.13</ecNumber>
        </recommendedName>
        <alternativeName>
            <fullName evidence="7">Meso-A2pm-adding enzyme</fullName>
        </alternativeName>
        <alternativeName>
            <fullName evidence="7">Meso-diaminopimelate-adding enzyme</fullName>
        </alternativeName>
        <alternativeName>
            <fullName evidence="7">UDP-MurNAc-L-Ala-D-Glu:meso-diaminopimelate ligase</fullName>
        </alternativeName>
        <alternativeName>
            <fullName evidence="7">UDP-MurNAc-tripeptide synthetase</fullName>
        </alternativeName>
        <alternativeName>
            <fullName evidence="7">UDP-N-acetylmuramyl-tripeptide synthetase</fullName>
        </alternativeName>
    </domain>
    <domain>
        <recommendedName>
            <fullName evidence="8">UDP-N-acetylmuramoyl-tripeptide--D-alanyl-D-alanine ligase</fullName>
            <ecNumber evidence="8">6.3.2.10</ecNumber>
        </recommendedName>
        <alternativeName>
            <fullName evidence="8">D-alanyl-D-alanine-adding enzyme</fullName>
        </alternativeName>
    </domain>
</protein>
<sequence length="939" mass="103974">MSEFNSISDHDYDISFLVSWLKERACENSRICSDSRCISHGDIFVAYGGYNTSGYFYIDEAISNGASAVLADCIIDLELIKSEKHNILIVSNLSKILGSLASQWYKKPSSEITLIAVTGTNGKTTCVQWIAQALNNYGISCGTIGTLGAFVQGKHFLYKGLTTPDVLSLHWIIFRMYKLGVKVIAIEASSIGLEEGRLNGLNIKIAAFTNITSDHLDYHKDIYSYERSKCLLFSILGIEKFVINLDDNLGERLSKKLSRSKSILFSTNYINPFADVYATDIRSSVNGQSFVLKHRSDSLYINVDIIGDYNVSNMLLVASVLIALNVPLKVMQKIMESLTVIPGRLQKVNPIKIGQLNFPTVLVDFAHTVDALYKVLKSLNPIAQNLGGELISLFGCGGNRDISKRSEMTKVAMRYSDMVFVTSDNPRSENPSNIIKDMLHGITGDTSSIHIESNRALAVLLSIYSAKNKDIVLLAGKGHESYQEYSDRKIFFDDYQWARLAMLLPVIEGISTDTRSLKNGELFIAIVGDKFDAHDYLDKAKNAGSCAAVVSRKVEGVDLNQILVDDTRNALMHIGAAYRRKYKLPVLVVVGSNGKTTTKEMIAKILENVHEKKNCLITVGNLNNSIGVPLTLSRLRKHHKVAVLELGMNHPGEMSILSSISSPTIVVITNAQREHQEFLNNVDTVALENGSSIKFLPSDGVVVYPGDDKYSDLWARLSEGLNSITFGFSDKCNVYAKDINCERNKISCNLVFEDREYYFSLPIPGKHNLRNALASISASIAMGLRVIDSIRSLEDFESVCGRMKFCQLNENILVIDDTYNSNPDSALAAIDILSLQQGVRILVFGDMGEVGSKVVELHKEIGFYAIDHGIDRLIAIGLHSIHTAVAFGKNAVFCESIDDIVSLLTKYEYEKASILIKGSRFMAMENIVRSFSKKILNED</sequence>
<dbReference type="GO" id="GO:0051301">
    <property type="term" value="P:cell division"/>
    <property type="evidence" value="ECO:0007669"/>
    <property type="project" value="UniProtKB-KW"/>
</dbReference>
<comment type="subcellular location">
    <subcellularLocation>
        <location evidence="8 9">Cytoplasm</location>
    </subcellularLocation>
</comment>
<dbReference type="GO" id="GO:0005737">
    <property type="term" value="C:cytoplasm"/>
    <property type="evidence" value="ECO:0007669"/>
    <property type="project" value="UniProtKB-SubCell"/>
</dbReference>
<evidence type="ECO:0000256" key="1">
    <source>
        <dbReference type="ARBA" id="ARBA00005898"/>
    </source>
</evidence>
<keyword evidence="8" id="KW-0547">Nucleotide-binding</keyword>
<evidence type="ECO:0000259" key="11">
    <source>
        <dbReference type="Pfam" id="PF01225"/>
    </source>
</evidence>
<dbReference type="Pfam" id="PF08245">
    <property type="entry name" value="Mur_ligase_M"/>
    <property type="match status" value="2"/>
</dbReference>
<dbReference type="PANTHER" id="PTHR23135">
    <property type="entry name" value="MUR LIGASE FAMILY MEMBER"/>
    <property type="match status" value="1"/>
</dbReference>
<dbReference type="PANTHER" id="PTHR23135:SF4">
    <property type="entry name" value="UDP-N-ACETYLMURAMOYL-L-ALANYL-D-GLUTAMATE--2,6-DIAMINOPIMELATE LIGASE MURE HOMOLOG, CHLOROPLASTIC"/>
    <property type="match status" value="1"/>
</dbReference>
<comment type="pathway">
    <text evidence="8 9">Cell wall biogenesis; peptidoglycan biosynthesis.</text>
</comment>
<evidence type="ECO:0000313" key="15">
    <source>
        <dbReference type="Proteomes" id="UP000011541"/>
    </source>
</evidence>
<feature type="domain" description="Mur ligase central" evidence="13">
    <location>
        <begin position="589"/>
        <end position="778"/>
    </location>
</feature>
<name>M1LSN0_9PROT</name>
<dbReference type="SUPFAM" id="SSF53244">
    <property type="entry name" value="MurD-like peptide ligases, peptide-binding domain"/>
    <property type="match status" value="2"/>
</dbReference>
<dbReference type="Proteomes" id="UP000011541">
    <property type="component" value="Chromosome"/>
</dbReference>
<dbReference type="InterPro" id="IPR013221">
    <property type="entry name" value="Mur_ligase_cen"/>
</dbReference>
<keyword evidence="2 8" id="KW-0132">Cell division</keyword>
<evidence type="ECO:0000256" key="7">
    <source>
        <dbReference type="HAMAP-Rule" id="MF_00208"/>
    </source>
</evidence>
<dbReference type="Gene3D" id="3.40.1390.10">
    <property type="entry name" value="MurE/MurF, N-terminal domain"/>
    <property type="match status" value="2"/>
</dbReference>
<dbReference type="Pfam" id="PF02875">
    <property type="entry name" value="Mur_ligase_C"/>
    <property type="match status" value="2"/>
</dbReference>
<comment type="similarity">
    <text evidence="8">Belongs to the MurCDEF family. MurF subfamily.</text>
</comment>
<reference evidence="14 15" key="1">
    <citation type="journal article" date="2013" name="Genome Biol. Evol.">
        <title>Genome evolution and phylogenomic analysis of candidatus kinetoplastibacterium, the betaproteobacterial endosymbionts of strigomonas and angomonas.</title>
        <authorList>
            <person name="Alves J.M."/>
            <person name="Serrano M.G."/>
            <person name="Maia da Silva F."/>
            <person name="Voegtly L.J."/>
            <person name="Matveyev A.V."/>
            <person name="Teixeira M.M."/>
            <person name="Camargo E.P."/>
            <person name="Buck G.A."/>
        </authorList>
    </citation>
    <scope>NUCLEOTIDE SEQUENCE [LARGE SCALE GENOMIC DNA]</scope>
    <source>
        <strain evidence="14 15">TCC290E</strain>
    </source>
</reference>
<keyword evidence="8 14" id="KW-0436">Ligase</keyword>
<dbReference type="OrthoDB" id="9800958at2"/>
<dbReference type="InterPro" id="IPR005761">
    <property type="entry name" value="UDP-N-AcMur-Glu-dNH2Pim_ligase"/>
</dbReference>
<organism evidence="14 15">
    <name type="scientific">Candidatus Kinetoplastidibacterium stringomonadis TCC290E</name>
    <dbReference type="NCBI Taxonomy" id="1208920"/>
    <lineage>
        <taxon>Bacteria</taxon>
        <taxon>Pseudomonadati</taxon>
        <taxon>Pseudomonadota</taxon>
        <taxon>Betaproteobacteria</taxon>
        <taxon>Candidatus Kinetoplastidibacterium</taxon>
    </lineage>
</organism>
<feature type="binding site" evidence="7">
    <location>
        <position position="400"/>
    </location>
    <ligand>
        <name>meso-2,6-diaminopimelate</name>
        <dbReference type="ChEBI" id="CHEBI:57791"/>
    </ligand>
</feature>
<dbReference type="GO" id="GO:0008360">
    <property type="term" value="P:regulation of cell shape"/>
    <property type="evidence" value="ECO:0007669"/>
    <property type="project" value="UniProtKB-KW"/>
</dbReference>
<dbReference type="InterPro" id="IPR036615">
    <property type="entry name" value="Mur_ligase_C_dom_sf"/>
</dbReference>
<feature type="binding site" evidence="7">
    <location>
        <begin position="119"/>
        <end position="125"/>
    </location>
    <ligand>
        <name>ATP</name>
        <dbReference type="ChEBI" id="CHEBI:30616"/>
    </ligand>
</feature>
<keyword evidence="6 8" id="KW-0961">Cell wall biogenesis/degradation</keyword>
<evidence type="ECO:0000313" key="14">
    <source>
        <dbReference type="EMBL" id="AGF48557.1"/>
    </source>
</evidence>
<keyword evidence="4 8" id="KW-0573">Peptidoglycan synthesis</keyword>
<dbReference type="Gene3D" id="3.90.190.20">
    <property type="entry name" value="Mur ligase, C-terminal domain"/>
    <property type="match status" value="2"/>
</dbReference>
<dbReference type="InterPro" id="IPR036565">
    <property type="entry name" value="Mur-like_cat_sf"/>
</dbReference>
<dbReference type="EC" id="6.3.2.13" evidence="7"/>
<keyword evidence="3 8" id="KW-0133">Cell shape</keyword>
<keyword evidence="8" id="KW-0963">Cytoplasm</keyword>
<evidence type="ECO:0000256" key="4">
    <source>
        <dbReference type="ARBA" id="ARBA00022984"/>
    </source>
</evidence>
<evidence type="ECO:0000256" key="3">
    <source>
        <dbReference type="ARBA" id="ARBA00022960"/>
    </source>
</evidence>
<comment type="similarity">
    <text evidence="1 7">Belongs to the MurCDEF family. MurE subfamily.</text>
</comment>
<dbReference type="NCBIfam" id="TIGR01143">
    <property type="entry name" value="murF"/>
    <property type="match status" value="1"/>
</dbReference>
<dbReference type="GO" id="GO:0008765">
    <property type="term" value="F:UDP-N-acetylmuramoylalanyl-D-glutamate-2,6-diaminopimelate ligase activity"/>
    <property type="evidence" value="ECO:0007669"/>
    <property type="project" value="UniProtKB-UniRule"/>
</dbReference>
<comment type="function">
    <text evidence="8 10">Involved in cell wall formation. Catalyzes the final step in the synthesis of UDP-N-acetylmuramoyl-pentapeptide, the precursor of murein.</text>
</comment>
<dbReference type="InterPro" id="IPR000713">
    <property type="entry name" value="Mur_ligase_N"/>
</dbReference>
<feature type="domain" description="Mur ligase N-terminal catalytic" evidence="11">
    <location>
        <begin position="31"/>
        <end position="105"/>
    </location>
</feature>
<dbReference type="GO" id="GO:0071555">
    <property type="term" value="P:cell wall organization"/>
    <property type="evidence" value="ECO:0007669"/>
    <property type="project" value="UniProtKB-KW"/>
</dbReference>
<dbReference type="eggNOG" id="COG0770">
    <property type="taxonomic scope" value="Bacteria"/>
</dbReference>
<dbReference type="GO" id="GO:0047480">
    <property type="term" value="F:UDP-N-acetylmuramoyl-tripeptide-D-alanyl-D-alanine ligase activity"/>
    <property type="evidence" value="ECO:0007669"/>
    <property type="project" value="UniProtKB-UniRule"/>
</dbReference>
<comment type="caution">
    <text evidence="7">Lacks conserved residue(s) required for the propagation of feature annotation.</text>
</comment>
<evidence type="ECO:0000256" key="5">
    <source>
        <dbReference type="ARBA" id="ARBA00023306"/>
    </source>
</evidence>
<dbReference type="RefSeq" id="WP_015397242.1">
    <property type="nucleotide sequence ID" value="NC_020299.1"/>
</dbReference>
<comment type="cofactor">
    <cofactor evidence="7">
        <name>Mg(2+)</name>
        <dbReference type="ChEBI" id="CHEBI:18420"/>
    </cofactor>
</comment>
<feature type="binding site" evidence="7">
    <location>
        <position position="480"/>
    </location>
    <ligand>
        <name>meso-2,6-diaminopimelate</name>
        <dbReference type="ChEBI" id="CHEBI:57791"/>
    </ligand>
</feature>
<dbReference type="SUPFAM" id="SSF53623">
    <property type="entry name" value="MurD-like peptide ligases, catalytic domain"/>
    <property type="match status" value="2"/>
</dbReference>
<dbReference type="HAMAP" id="MF_00208">
    <property type="entry name" value="MurE"/>
    <property type="match status" value="1"/>
</dbReference>
<gene>
    <name evidence="8" type="primary">murF</name>
    <name evidence="7" type="synonym">murE</name>
    <name evidence="14" type="ORF">CONE_0842</name>
</gene>
<dbReference type="InterPro" id="IPR004101">
    <property type="entry name" value="Mur_ligase_C"/>
</dbReference>
<keyword evidence="8" id="KW-0067">ATP-binding</keyword>
<feature type="binding site" evidence="7">
    <location>
        <begin position="162"/>
        <end position="163"/>
    </location>
    <ligand>
        <name>UDP-N-acetyl-alpha-D-muramoyl-L-alanyl-D-glutamate</name>
        <dbReference type="ChEBI" id="CHEBI:83900"/>
    </ligand>
</feature>
<keyword evidence="7" id="KW-0460">Magnesium</keyword>
<dbReference type="NCBIfam" id="TIGR01085">
    <property type="entry name" value="murE"/>
    <property type="match status" value="1"/>
</dbReference>
<feature type="binding site" evidence="7">
    <location>
        <position position="197"/>
    </location>
    <ligand>
        <name>UDP-N-acetyl-alpha-D-muramoyl-L-alanyl-D-glutamate</name>
        <dbReference type="ChEBI" id="CHEBI:83900"/>
    </ligand>
</feature>
<comment type="function">
    <text evidence="7">Catalyzes the addition of meso-diaminopimelic acid to the nucleotide precursor UDP-N-acetylmuramoyl-L-alanyl-D-glutamate (UMAG) in the biosynthesis of bacterial cell-wall peptidoglycan.</text>
</comment>
<evidence type="ECO:0000259" key="12">
    <source>
        <dbReference type="Pfam" id="PF02875"/>
    </source>
</evidence>
<keyword evidence="15" id="KW-1185">Reference proteome</keyword>
<feature type="binding site" evidence="7">
    <location>
        <position position="35"/>
    </location>
    <ligand>
        <name>UDP-N-acetyl-alpha-D-muramoyl-L-alanyl-D-glutamate</name>
        <dbReference type="ChEBI" id="CHEBI:83900"/>
    </ligand>
</feature>
<comment type="catalytic activity">
    <reaction evidence="8 10">
        <text>D-alanyl-D-alanine + UDP-N-acetyl-alpha-D-muramoyl-L-alanyl-gamma-D-glutamyl-meso-2,6-diaminopimelate + ATP = UDP-N-acetyl-alpha-D-muramoyl-L-alanyl-gamma-D-glutamyl-meso-2,6-diaminopimeloyl-D-alanyl-D-alanine + ADP + phosphate + H(+)</text>
        <dbReference type="Rhea" id="RHEA:28374"/>
        <dbReference type="ChEBI" id="CHEBI:15378"/>
        <dbReference type="ChEBI" id="CHEBI:30616"/>
        <dbReference type="ChEBI" id="CHEBI:43474"/>
        <dbReference type="ChEBI" id="CHEBI:57822"/>
        <dbReference type="ChEBI" id="CHEBI:61386"/>
        <dbReference type="ChEBI" id="CHEBI:83905"/>
        <dbReference type="ChEBI" id="CHEBI:456216"/>
        <dbReference type="EC" id="6.3.2.10"/>
    </reaction>
</comment>
<dbReference type="GO" id="GO:0008766">
    <property type="term" value="F:UDP-N-acetylmuramoylalanyl-D-glutamyl-2,6-diaminopimelate-D-alanyl-D-alanine ligase activity"/>
    <property type="evidence" value="ECO:0007669"/>
    <property type="project" value="RHEA"/>
</dbReference>
<dbReference type="GO" id="GO:0005524">
    <property type="term" value="F:ATP binding"/>
    <property type="evidence" value="ECO:0007669"/>
    <property type="project" value="UniProtKB-UniRule"/>
</dbReference>
<dbReference type="Gene3D" id="3.40.1190.10">
    <property type="entry name" value="Mur-like, catalytic domain"/>
    <property type="match status" value="2"/>
</dbReference>
<dbReference type="HOGENOM" id="CLU_011092_1_0_4"/>
<keyword evidence="5 8" id="KW-0131">Cell cycle</keyword>
<feature type="binding site" evidence="7">
    <location>
        <position position="189"/>
    </location>
    <ligand>
        <name>UDP-N-acetyl-alpha-D-muramoyl-L-alanyl-D-glutamate</name>
        <dbReference type="ChEBI" id="CHEBI:83900"/>
    </ligand>
</feature>
<dbReference type="HAMAP" id="MF_02019">
    <property type="entry name" value="MurF"/>
    <property type="match status" value="1"/>
</dbReference>
<dbReference type="STRING" id="1208920.CONE_0842"/>
<comment type="catalytic activity">
    <reaction evidence="7">
        <text>UDP-N-acetyl-alpha-D-muramoyl-L-alanyl-D-glutamate + meso-2,6-diaminopimelate + ATP = UDP-N-acetyl-alpha-D-muramoyl-L-alanyl-gamma-D-glutamyl-meso-2,6-diaminopimelate + ADP + phosphate + H(+)</text>
        <dbReference type="Rhea" id="RHEA:23676"/>
        <dbReference type="ChEBI" id="CHEBI:15378"/>
        <dbReference type="ChEBI" id="CHEBI:30616"/>
        <dbReference type="ChEBI" id="CHEBI:43474"/>
        <dbReference type="ChEBI" id="CHEBI:57791"/>
        <dbReference type="ChEBI" id="CHEBI:83900"/>
        <dbReference type="ChEBI" id="CHEBI:83905"/>
        <dbReference type="ChEBI" id="CHEBI:456216"/>
        <dbReference type="EC" id="6.3.2.13"/>
    </reaction>
</comment>
<dbReference type="PATRIC" id="fig|1208920.3.peg.552"/>
<feature type="domain" description="Mur ligase C-terminal" evidence="12">
    <location>
        <begin position="801"/>
        <end position="920"/>
    </location>
</feature>
<evidence type="ECO:0000256" key="2">
    <source>
        <dbReference type="ARBA" id="ARBA00022618"/>
    </source>
</evidence>
<evidence type="ECO:0000256" key="9">
    <source>
        <dbReference type="RuleBase" id="RU004135"/>
    </source>
</evidence>
<feature type="short sequence motif" description="Meso-diaminopimelate recognition motif" evidence="7">
    <location>
        <begin position="424"/>
        <end position="427"/>
    </location>
</feature>
<dbReference type="Pfam" id="PF01225">
    <property type="entry name" value="Mur_ligase"/>
    <property type="match status" value="1"/>
</dbReference>
<feature type="modified residue" description="N6-carboxylysine" evidence="7">
    <location>
        <position position="229"/>
    </location>
</feature>
<dbReference type="NCBIfam" id="NF001126">
    <property type="entry name" value="PRK00139.1-4"/>
    <property type="match status" value="1"/>
</dbReference>
<dbReference type="eggNOG" id="COG0769">
    <property type="taxonomic scope" value="Bacteria"/>
</dbReference>
<evidence type="ECO:0000256" key="6">
    <source>
        <dbReference type="ARBA" id="ARBA00023316"/>
    </source>
</evidence>
<comment type="PTM">
    <text evidence="7">Carboxylation is probably crucial for Mg(2+) binding and, consequently, for the gamma-phosphate positioning of ATP.</text>
</comment>
<evidence type="ECO:0000259" key="13">
    <source>
        <dbReference type="Pfam" id="PF08245"/>
    </source>
</evidence>
<feature type="binding site" evidence="8">
    <location>
        <begin position="591"/>
        <end position="597"/>
    </location>
    <ligand>
        <name>ATP</name>
        <dbReference type="ChEBI" id="CHEBI:30616"/>
    </ligand>
</feature>
<feature type="domain" description="Mur ligase C-terminal" evidence="12">
    <location>
        <begin position="357"/>
        <end position="478"/>
    </location>
</feature>
<feature type="domain" description="Mur ligase central" evidence="13">
    <location>
        <begin position="117"/>
        <end position="320"/>
    </location>
</feature>
<dbReference type="InterPro" id="IPR035911">
    <property type="entry name" value="MurE/MurF_N"/>
</dbReference>